<dbReference type="InterPro" id="IPR036388">
    <property type="entry name" value="WH-like_DNA-bd_sf"/>
</dbReference>
<evidence type="ECO:0008006" key="3">
    <source>
        <dbReference type="Google" id="ProtNLM"/>
    </source>
</evidence>
<dbReference type="Gene3D" id="1.10.10.10">
    <property type="entry name" value="Winged helix-like DNA-binding domain superfamily/Winged helix DNA-binding domain"/>
    <property type="match status" value="1"/>
</dbReference>
<dbReference type="EMBL" id="JBJQND010000017">
    <property type="protein sequence ID" value="KAL3842968.1"/>
    <property type="molecule type" value="Genomic_DNA"/>
</dbReference>
<proteinExistence type="predicted"/>
<accession>A0ABD3U397</accession>
<dbReference type="SUPFAM" id="SSF46785">
    <property type="entry name" value="Winged helix' DNA-binding domain"/>
    <property type="match status" value="1"/>
</dbReference>
<reference evidence="1 2" key="1">
    <citation type="submission" date="2024-11" db="EMBL/GenBank/DDBJ databases">
        <title>Chromosome-level genome assembly of the freshwater bivalve Anodonta woodiana.</title>
        <authorList>
            <person name="Chen X."/>
        </authorList>
    </citation>
    <scope>NUCLEOTIDE SEQUENCE [LARGE SCALE GENOMIC DNA]</scope>
    <source>
        <strain evidence="1">MN2024</strain>
        <tissue evidence="1">Gills</tissue>
    </source>
</reference>
<dbReference type="Proteomes" id="UP001634394">
    <property type="component" value="Unassembled WGS sequence"/>
</dbReference>
<evidence type="ECO:0000313" key="2">
    <source>
        <dbReference type="Proteomes" id="UP001634394"/>
    </source>
</evidence>
<keyword evidence="2" id="KW-1185">Reference proteome</keyword>
<organism evidence="1 2">
    <name type="scientific">Sinanodonta woodiana</name>
    <name type="common">Chinese pond mussel</name>
    <name type="synonym">Anodonta woodiana</name>
    <dbReference type="NCBI Taxonomy" id="1069815"/>
    <lineage>
        <taxon>Eukaryota</taxon>
        <taxon>Metazoa</taxon>
        <taxon>Spiralia</taxon>
        <taxon>Lophotrochozoa</taxon>
        <taxon>Mollusca</taxon>
        <taxon>Bivalvia</taxon>
        <taxon>Autobranchia</taxon>
        <taxon>Heteroconchia</taxon>
        <taxon>Palaeoheterodonta</taxon>
        <taxon>Unionida</taxon>
        <taxon>Unionoidea</taxon>
        <taxon>Unionidae</taxon>
        <taxon>Unioninae</taxon>
        <taxon>Sinanodonta</taxon>
    </lineage>
</organism>
<dbReference type="InterPro" id="IPR036390">
    <property type="entry name" value="WH_DNA-bd_sf"/>
</dbReference>
<comment type="caution">
    <text evidence="1">The sequence shown here is derived from an EMBL/GenBank/DDBJ whole genome shotgun (WGS) entry which is preliminary data.</text>
</comment>
<dbReference type="AlphaFoldDB" id="A0ABD3U397"/>
<protein>
    <recommendedName>
        <fullName evidence="3">ETS domain-containing protein</fullName>
    </recommendedName>
</protein>
<name>A0ABD3U397_SINWO</name>
<sequence>MNPVYNPQIVKWENHKEGVHYYKRGILERVEGRRLVYKFSMLALEKLQSPRKDSGQ</sequence>
<gene>
    <name evidence="1" type="ORF">ACJMK2_020938</name>
</gene>
<evidence type="ECO:0000313" key="1">
    <source>
        <dbReference type="EMBL" id="KAL3842968.1"/>
    </source>
</evidence>